<dbReference type="RefSeq" id="WP_067697447.1">
    <property type="nucleotide sequence ID" value="NZ_LLZH01000279.1"/>
</dbReference>
<sequence>MTPPTPATTIWDDSAAEYGRHTSQYATHTRIGIALTAVAPADPRRVLDYGCGPGNSTRLLRSAYPAAAISGVDAAPAMIAQARAGTAPEAAVDYHQADLAAAEPPTALTGHLFDLIVFANSLFHVTDKPALLTRIQALGSADVTIVFSLYDTVFVPADPLVWPLRAEPGDTLMALLIGQLRDRGHHIDARQEDREILTEKDLARLFADAGLTVRCADILRLRRTPAERLSFFTVPATAAEVFPGIPVQDVRAAAADVLDDAADLPEQERCVYMFTATRS</sequence>
<comment type="caution">
    <text evidence="1">The sequence shown here is derived from an EMBL/GenBank/DDBJ whole genome shotgun (WGS) entry which is preliminary data.</text>
</comment>
<dbReference type="Pfam" id="PF13489">
    <property type="entry name" value="Methyltransf_23"/>
    <property type="match status" value="1"/>
</dbReference>
<dbReference type="OrthoDB" id="3286690at2"/>
<accession>A0A101JMD7</accession>
<organism evidence="1 2">
    <name type="scientific">Actinoplanes awajinensis subsp. mycoplanecinus</name>
    <dbReference type="NCBI Taxonomy" id="135947"/>
    <lineage>
        <taxon>Bacteria</taxon>
        <taxon>Bacillati</taxon>
        <taxon>Actinomycetota</taxon>
        <taxon>Actinomycetes</taxon>
        <taxon>Micromonosporales</taxon>
        <taxon>Micromonosporaceae</taxon>
        <taxon>Actinoplanes</taxon>
    </lineage>
</organism>
<dbReference type="EMBL" id="LLZH01000279">
    <property type="protein sequence ID" value="KUL29476.1"/>
    <property type="molecule type" value="Genomic_DNA"/>
</dbReference>
<name>A0A101JMD7_9ACTN</name>
<dbReference type="PANTHER" id="PTHR43861">
    <property type="entry name" value="TRANS-ACONITATE 2-METHYLTRANSFERASE-RELATED"/>
    <property type="match status" value="1"/>
</dbReference>
<proteinExistence type="predicted"/>
<keyword evidence="2" id="KW-1185">Reference proteome</keyword>
<protein>
    <recommendedName>
        <fullName evidence="3">Methyltransferase domain-containing protein</fullName>
    </recommendedName>
</protein>
<evidence type="ECO:0000313" key="1">
    <source>
        <dbReference type="EMBL" id="KUL29476.1"/>
    </source>
</evidence>
<gene>
    <name evidence="1" type="ORF">ADL15_28085</name>
</gene>
<reference evidence="1 2" key="1">
    <citation type="submission" date="2015-10" db="EMBL/GenBank/DDBJ databases">
        <authorList>
            <person name="Gilbert D.G."/>
        </authorList>
    </citation>
    <scope>NUCLEOTIDE SEQUENCE [LARGE SCALE GENOMIC DNA]</scope>
    <source>
        <strain evidence="1 2">NRRL B-16712</strain>
    </source>
</reference>
<dbReference type="Gene3D" id="3.40.50.150">
    <property type="entry name" value="Vaccinia Virus protein VP39"/>
    <property type="match status" value="1"/>
</dbReference>
<evidence type="ECO:0008006" key="3">
    <source>
        <dbReference type="Google" id="ProtNLM"/>
    </source>
</evidence>
<dbReference type="CDD" id="cd02440">
    <property type="entry name" value="AdoMet_MTases"/>
    <property type="match status" value="1"/>
</dbReference>
<dbReference type="InterPro" id="IPR029063">
    <property type="entry name" value="SAM-dependent_MTases_sf"/>
</dbReference>
<dbReference type="PANTHER" id="PTHR43861:SF1">
    <property type="entry name" value="TRANS-ACONITATE 2-METHYLTRANSFERASE"/>
    <property type="match status" value="1"/>
</dbReference>
<dbReference type="AlphaFoldDB" id="A0A101JMD7"/>
<dbReference type="Proteomes" id="UP000053244">
    <property type="component" value="Unassembled WGS sequence"/>
</dbReference>
<evidence type="ECO:0000313" key="2">
    <source>
        <dbReference type="Proteomes" id="UP000053244"/>
    </source>
</evidence>
<dbReference type="SUPFAM" id="SSF53335">
    <property type="entry name" value="S-adenosyl-L-methionine-dependent methyltransferases"/>
    <property type="match status" value="1"/>
</dbReference>